<dbReference type="EMBL" id="AP014859">
    <property type="protein sequence ID" value="BAX56773.1"/>
    <property type="molecule type" value="Genomic_DNA"/>
</dbReference>
<evidence type="ECO:0000313" key="3">
    <source>
        <dbReference type="EMBL" id="NMU26765.1"/>
    </source>
</evidence>
<reference evidence="1" key="1">
    <citation type="journal article" date="2017" name="Infect. Genet. Evol.">
        <title>Plasmid dynamics in Vibrio parahaemolyticus strains related to shrimp Acute Hepatopancreatic Necrosis Syndrome (AHPNS).</title>
        <authorList>
            <person name="Theethakaew C."/>
            <person name="Nakamura S."/>
            <person name="Motooka D."/>
            <person name="Matsuda S."/>
            <person name="Kodama T."/>
            <person name="Chonsin K."/>
            <person name="Suthienkul O."/>
            <person name="Iida T."/>
        </authorList>
    </citation>
    <scope>NUCLEOTIDE SEQUENCE</scope>
    <source>
        <strain evidence="1">VPE61</strain>
        <plasmid evidence="1">pVP2HP</plasmid>
        <plasmid evidence="2">pVPE61b</plasmid>
    </source>
</reference>
<gene>
    <name evidence="3" type="ORF">HKB21_14170</name>
</gene>
<organism evidence="1">
    <name type="scientific">Vibrio parahaemolyticus</name>
    <dbReference type="NCBI Taxonomy" id="670"/>
    <lineage>
        <taxon>Bacteria</taxon>
        <taxon>Pseudomonadati</taxon>
        <taxon>Pseudomonadota</taxon>
        <taxon>Gammaproteobacteria</taxon>
        <taxon>Vibrionales</taxon>
        <taxon>Vibrionaceae</taxon>
        <taxon>Vibrio</taxon>
    </lineage>
</organism>
<geneLocation type="plasmid" evidence="1">
    <name>pVP2HP</name>
</geneLocation>
<keyword evidence="1" id="KW-0614">Plasmid</keyword>
<reference evidence="3 4" key="2">
    <citation type="submission" date="2020-04" db="EMBL/GenBank/DDBJ databases">
        <title>Whole-genome sequencing of Vibrio spp. from China reveals different genetic environments of blaCTX-M-14 among diverse lineages.</title>
        <authorList>
            <person name="Zheng Z."/>
            <person name="Ye L."/>
            <person name="Chen S."/>
        </authorList>
    </citation>
    <scope>NUCLEOTIDE SEQUENCE [LARGE SCALE GENOMIC DNA]</scope>
    <source>
        <strain evidence="3 4">Vb0574</strain>
    </source>
</reference>
<dbReference type="AlphaFoldDB" id="A0A1Y1B9H1"/>
<geneLocation type="plasmid" evidence="2">
    <name>pVPE61b</name>
</geneLocation>
<protein>
    <submittedName>
        <fullName evidence="1">Uncharacterized protein</fullName>
    </submittedName>
</protein>
<accession>A0A1Y1B9H1</accession>
<proteinExistence type="predicted"/>
<name>A0A1Y1B9H1_VIBPH</name>
<evidence type="ECO:0000313" key="1">
    <source>
        <dbReference type="EMBL" id="BAX56773.1"/>
    </source>
</evidence>
<evidence type="ECO:0000313" key="2">
    <source>
        <dbReference type="EMBL" id="BAX57036.1"/>
    </source>
</evidence>
<sequence length="124" mass="14145">MCKKLEALRAYVAKHLGVESARYNDGEYRYVELFASENKLFHINNDDIVSIVGNSLLINVIMVIAIEFDGGVEPCSCLLQARYYHGSVEFKVSENKNLWTTKEDEVTAQIIKKIKLSLSYNPLR</sequence>
<dbReference type="EMBL" id="JABCLD010001443">
    <property type="protein sequence ID" value="NMU26765.1"/>
    <property type="molecule type" value="Genomic_DNA"/>
</dbReference>
<dbReference type="EMBL" id="AP014861">
    <property type="protein sequence ID" value="BAX57036.1"/>
    <property type="molecule type" value="Genomic_DNA"/>
</dbReference>
<dbReference type="RefSeq" id="WP_042761155.1">
    <property type="nucleotide sequence ID" value="NZ_AP014859.1"/>
</dbReference>
<dbReference type="Proteomes" id="UP000555836">
    <property type="component" value="Unassembled WGS sequence"/>
</dbReference>
<evidence type="ECO:0000313" key="4">
    <source>
        <dbReference type="Proteomes" id="UP000555836"/>
    </source>
</evidence>